<protein>
    <submittedName>
        <fullName evidence="3">3-oxoacyl-[acyl-carrier protein] reductase</fullName>
    </submittedName>
</protein>
<dbReference type="GO" id="GO:0016616">
    <property type="term" value="F:oxidoreductase activity, acting on the CH-OH group of donors, NAD or NADP as acceptor"/>
    <property type="evidence" value="ECO:0007669"/>
    <property type="project" value="TreeGrafter"/>
</dbReference>
<dbReference type="EMBL" id="SLWL01000011">
    <property type="protein sequence ID" value="TCO11778.1"/>
    <property type="molecule type" value="Genomic_DNA"/>
</dbReference>
<dbReference type="PRINTS" id="PR00080">
    <property type="entry name" value="SDRFAMILY"/>
</dbReference>
<dbReference type="GO" id="GO:0048038">
    <property type="term" value="F:quinone binding"/>
    <property type="evidence" value="ECO:0007669"/>
    <property type="project" value="TreeGrafter"/>
</dbReference>
<gene>
    <name evidence="3" type="ORF">EV666_11153</name>
</gene>
<evidence type="ECO:0000256" key="1">
    <source>
        <dbReference type="ARBA" id="ARBA00006484"/>
    </source>
</evidence>
<dbReference type="Gene3D" id="3.40.50.720">
    <property type="entry name" value="NAD(P)-binding Rossmann-like Domain"/>
    <property type="match status" value="1"/>
</dbReference>
<dbReference type="InterPro" id="IPR002347">
    <property type="entry name" value="SDR_fam"/>
</dbReference>
<dbReference type="RefSeq" id="WP_132008454.1">
    <property type="nucleotide sequence ID" value="NZ_JBHUNN010000002.1"/>
</dbReference>
<evidence type="ECO:0000256" key="2">
    <source>
        <dbReference type="ARBA" id="ARBA00023002"/>
    </source>
</evidence>
<dbReference type="InterPro" id="IPR036291">
    <property type="entry name" value="NAD(P)-bd_dom_sf"/>
</dbReference>
<keyword evidence="2" id="KW-0560">Oxidoreductase</keyword>
<name>A0A4R2GPX5_9HYPH</name>
<dbReference type="PRINTS" id="PR00081">
    <property type="entry name" value="GDHRDH"/>
</dbReference>
<sequence>MKRLEGKVALVTGAGRGAGAALALKLAAEGAAVVVNDLDAAPAEETVAAIAAGGGRALAFAGDVTRPGFAEDFIATGVNGFGGADILVNNAGYIWNAGVGATTDEQWDAMQDVHLKAAFRIARAWNPWLVERARAEAADQQEGARRQARKMVNISSVSGTHGAWKQIGYSAAKAGLIGLTKSLAREWGPLGVTVNAVAFGLIETRLTQVITGETSIEVGGRRHRVGLTREIRDNLYAQTPLRRGGTPEDAAGAVLLFCLPESDYITGQIIEADGGVGM</sequence>
<organism evidence="3 4">
    <name type="scientific">Camelimonas lactis</name>
    <dbReference type="NCBI Taxonomy" id="659006"/>
    <lineage>
        <taxon>Bacteria</taxon>
        <taxon>Pseudomonadati</taxon>
        <taxon>Pseudomonadota</taxon>
        <taxon>Alphaproteobacteria</taxon>
        <taxon>Hyphomicrobiales</taxon>
        <taxon>Chelatococcaceae</taxon>
        <taxon>Camelimonas</taxon>
    </lineage>
</organism>
<dbReference type="InterPro" id="IPR020904">
    <property type="entry name" value="Sc_DH/Rdtase_CS"/>
</dbReference>
<dbReference type="PROSITE" id="PS00061">
    <property type="entry name" value="ADH_SHORT"/>
    <property type="match status" value="1"/>
</dbReference>
<dbReference type="AlphaFoldDB" id="A0A4R2GPX5"/>
<dbReference type="FunFam" id="3.40.50.720:FF:000084">
    <property type="entry name" value="Short-chain dehydrogenase reductase"/>
    <property type="match status" value="1"/>
</dbReference>
<dbReference type="Proteomes" id="UP000294881">
    <property type="component" value="Unassembled WGS sequence"/>
</dbReference>
<reference evidence="3 4" key="1">
    <citation type="submission" date="2019-03" db="EMBL/GenBank/DDBJ databases">
        <title>Genomic Encyclopedia of Type Strains, Phase IV (KMG-IV): sequencing the most valuable type-strain genomes for metagenomic binning, comparative biology and taxonomic classification.</title>
        <authorList>
            <person name="Goeker M."/>
        </authorList>
    </citation>
    <scope>NUCLEOTIDE SEQUENCE [LARGE SCALE GENOMIC DNA]</scope>
    <source>
        <strain evidence="3 4">DSM 22958</strain>
    </source>
</reference>
<keyword evidence="4" id="KW-1185">Reference proteome</keyword>
<dbReference type="SUPFAM" id="SSF51735">
    <property type="entry name" value="NAD(P)-binding Rossmann-fold domains"/>
    <property type="match status" value="1"/>
</dbReference>
<accession>A0A4R2GPX5</accession>
<dbReference type="PANTHER" id="PTHR42760:SF133">
    <property type="entry name" value="3-OXOACYL-[ACYL-CARRIER-PROTEIN] REDUCTASE"/>
    <property type="match status" value="1"/>
</dbReference>
<evidence type="ECO:0000313" key="3">
    <source>
        <dbReference type="EMBL" id="TCO11778.1"/>
    </source>
</evidence>
<dbReference type="GO" id="GO:0006633">
    <property type="term" value="P:fatty acid biosynthetic process"/>
    <property type="evidence" value="ECO:0007669"/>
    <property type="project" value="TreeGrafter"/>
</dbReference>
<comment type="similarity">
    <text evidence="1">Belongs to the short-chain dehydrogenases/reductases (SDR) family.</text>
</comment>
<proteinExistence type="inferred from homology"/>
<dbReference type="PANTHER" id="PTHR42760">
    <property type="entry name" value="SHORT-CHAIN DEHYDROGENASES/REDUCTASES FAMILY MEMBER"/>
    <property type="match status" value="1"/>
</dbReference>
<dbReference type="Pfam" id="PF13561">
    <property type="entry name" value="adh_short_C2"/>
    <property type="match status" value="1"/>
</dbReference>
<comment type="caution">
    <text evidence="3">The sequence shown here is derived from an EMBL/GenBank/DDBJ whole genome shotgun (WGS) entry which is preliminary data.</text>
</comment>
<dbReference type="OrthoDB" id="9803333at2"/>
<evidence type="ECO:0000313" key="4">
    <source>
        <dbReference type="Proteomes" id="UP000294881"/>
    </source>
</evidence>